<accession>A0A669QSC1</accession>
<keyword evidence="9 10" id="KW-0807">Transducer</keyword>
<dbReference type="PANTHER" id="PTHR24232">
    <property type="entry name" value="G-PROTEIN COUPLED RECEPTOR"/>
    <property type="match status" value="1"/>
</dbReference>
<evidence type="ECO:0000256" key="5">
    <source>
        <dbReference type="ARBA" id="ARBA00023136"/>
    </source>
</evidence>
<dbReference type="PRINTS" id="PR01067">
    <property type="entry name" value="P2Y5ORPHANR"/>
</dbReference>
<dbReference type="Proteomes" id="UP000472261">
    <property type="component" value="Unplaced"/>
</dbReference>
<dbReference type="PRINTS" id="PR00237">
    <property type="entry name" value="GPCRRHODOPSN"/>
</dbReference>
<dbReference type="PANTHER" id="PTHR24232:SF3">
    <property type="entry name" value="LYSOPHOSPHATIDIC ACID RECEPTOR 6"/>
    <property type="match status" value="1"/>
</dbReference>
<dbReference type="InterPro" id="IPR000276">
    <property type="entry name" value="GPCR_Rhodpsn"/>
</dbReference>
<dbReference type="GO" id="GO:0070915">
    <property type="term" value="F:lysophosphatidic acid receptor activity"/>
    <property type="evidence" value="ECO:0007669"/>
    <property type="project" value="TreeGrafter"/>
</dbReference>
<evidence type="ECO:0000256" key="6">
    <source>
        <dbReference type="ARBA" id="ARBA00023157"/>
    </source>
</evidence>
<evidence type="ECO:0000313" key="15">
    <source>
        <dbReference type="Proteomes" id="UP000472261"/>
    </source>
</evidence>
<comment type="similarity">
    <text evidence="10">Belongs to the G-protein coupled receptor 1 family.</text>
</comment>
<evidence type="ECO:0000256" key="9">
    <source>
        <dbReference type="ARBA" id="ARBA00023224"/>
    </source>
</evidence>
<evidence type="ECO:0000256" key="10">
    <source>
        <dbReference type="RuleBase" id="RU000688"/>
    </source>
</evidence>
<keyword evidence="6" id="KW-1015">Disulfide bond</keyword>
<evidence type="ECO:0000256" key="3">
    <source>
        <dbReference type="ARBA" id="ARBA00022989"/>
    </source>
</evidence>
<evidence type="ECO:0000256" key="7">
    <source>
        <dbReference type="ARBA" id="ARBA00023170"/>
    </source>
</evidence>
<evidence type="ECO:0000256" key="4">
    <source>
        <dbReference type="ARBA" id="ARBA00023040"/>
    </source>
</evidence>
<feature type="transmembrane region" description="Helical" evidence="12">
    <location>
        <begin position="281"/>
        <end position="302"/>
    </location>
</feature>
<evidence type="ECO:0000256" key="2">
    <source>
        <dbReference type="ARBA" id="ARBA00022692"/>
    </source>
</evidence>
<dbReference type="Pfam" id="PF00001">
    <property type="entry name" value="7tm_1"/>
    <property type="match status" value="1"/>
</dbReference>
<evidence type="ECO:0000256" key="12">
    <source>
        <dbReference type="SAM" id="Phobius"/>
    </source>
</evidence>
<evidence type="ECO:0000313" key="14">
    <source>
        <dbReference type="Ensembl" id="ENSPCLP00000022550.1"/>
    </source>
</evidence>
<comment type="subcellular location">
    <subcellularLocation>
        <location evidence="1">Membrane</location>
        <topology evidence="1">Multi-pass membrane protein</topology>
    </subcellularLocation>
</comment>
<dbReference type="GO" id="GO:0005886">
    <property type="term" value="C:plasma membrane"/>
    <property type="evidence" value="ECO:0007669"/>
    <property type="project" value="TreeGrafter"/>
</dbReference>
<proteinExistence type="inferred from homology"/>
<evidence type="ECO:0000256" key="11">
    <source>
        <dbReference type="SAM" id="MobiDB-lite"/>
    </source>
</evidence>
<dbReference type="Gene3D" id="1.20.1070.10">
    <property type="entry name" value="Rhodopsin 7-helix transmembrane proteins"/>
    <property type="match status" value="1"/>
</dbReference>
<feature type="compositionally biased region" description="Pro residues" evidence="11">
    <location>
        <begin position="7"/>
        <end position="20"/>
    </location>
</feature>
<feature type="transmembrane region" description="Helical" evidence="12">
    <location>
        <begin position="420"/>
        <end position="441"/>
    </location>
</feature>
<sequence>MGRALPAPSPPFLPPSPPPAGADTPRRRPAPRSRSASRPRRGEPSAGLHSSSCREGCGKRHGSAHASPSPGNGSLKPTSCPVTSTWTTWAAAQNKAESSLPNRTFTAGRKDVSKRAWRSPGLLRTTCCMITAAVGREERAPGDEPHHTRCFSEALRRSRSTSAAVLEVFKRCPENTRESGASQRRRLVFLIYHYNVRNETTTYMLNLAISDLLFVFTLPFRIYYFVVRNWPFGDVLCKISVTLFYTNMYGSILFLTCISVDRFLAIVHPFRSKTLRTKRNARIVCVAVWITVLAGSTPASFFQSTNRQNNTEQRTCFENFPESTWKTYLSRIVIFIEIVGFFIPLILNVTCSTMVLRTLNKPLTLSRNKLSKKKVLKMIFVHLVIFCFCFVPYNITLILYSLMRTQTWINCSVVTAVRTMYPVTLCIAVSNCCFDPIVYYFTSDTIQNSIKNNRFTRTRDNRFSEMPLSENFLQHSFQTIKMKIFDSDSPR</sequence>
<feature type="transmembrane region" description="Helical" evidence="12">
    <location>
        <begin position="379"/>
        <end position="400"/>
    </location>
</feature>
<dbReference type="CDD" id="cd15156">
    <property type="entry name" value="7tmA_LPAR6_P2Y5"/>
    <property type="match status" value="1"/>
</dbReference>
<keyword evidence="7 10" id="KW-0675">Receptor</keyword>
<feature type="domain" description="G-protein coupled receptors family 1 profile" evidence="13">
    <location>
        <begin position="182"/>
        <end position="439"/>
    </location>
</feature>
<feature type="compositionally biased region" description="Basic residues" evidence="11">
    <location>
        <begin position="27"/>
        <end position="39"/>
    </location>
</feature>
<feature type="transmembrane region" description="Helical" evidence="12">
    <location>
        <begin position="239"/>
        <end position="260"/>
    </location>
</feature>
<evidence type="ECO:0000256" key="8">
    <source>
        <dbReference type="ARBA" id="ARBA00023180"/>
    </source>
</evidence>
<name>A0A669QSC1_PHACC</name>
<feature type="transmembrane region" description="Helical" evidence="12">
    <location>
        <begin position="203"/>
        <end position="227"/>
    </location>
</feature>
<dbReference type="PROSITE" id="PS00237">
    <property type="entry name" value="G_PROTEIN_RECEP_F1_1"/>
    <property type="match status" value="1"/>
</dbReference>
<evidence type="ECO:0000259" key="13">
    <source>
        <dbReference type="PROSITE" id="PS50262"/>
    </source>
</evidence>
<dbReference type="FunFam" id="1.20.1070.10:FF:000017">
    <property type="entry name" value="lysophosphatidic acid receptor 4"/>
    <property type="match status" value="1"/>
</dbReference>
<feature type="region of interest" description="Disordered" evidence="11">
    <location>
        <begin position="1"/>
        <end position="79"/>
    </location>
</feature>
<dbReference type="PROSITE" id="PS50262">
    <property type="entry name" value="G_PROTEIN_RECEP_F1_2"/>
    <property type="match status" value="1"/>
</dbReference>
<dbReference type="Ensembl" id="ENSPCLT00000031241.1">
    <property type="protein sequence ID" value="ENSPCLP00000022550.1"/>
    <property type="gene ID" value="ENSPCLG00000019825.1"/>
</dbReference>
<feature type="compositionally biased region" description="Polar residues" evidence="11">
    <location>
        <begin position="69"/>
        <end position="79"/>
    </location>
</feature>
<protein>
    <submittedName>
        <fullName evidence="14">Lysophosphatidic acid receptor 6</fullName>
    </submittedName>
</protein>
<dbReference type="GO" id="GO:0035025">
    <property type="term" value="P:positive regulation of Rho protein signal transduction"/>
    <property type="evidence" value="ECO:0007669"/>
    <property type="project" value="TreeGrafter"/>
</dbReference>
<organism evidence="14 15">
    <name type="scientific">Phasianus colchicus</name>
    <name type="common">Common pheasant</name>
    <dbReference type="NCBI Taxonomy" id="9054"/>
    <lineage>
        <taxon>Eukaryota</taxon>
        <taxon>Metazoa</taxon>
        <taxon>Chordata</taxon>
        <taxon>Craniata</taxon>
        <taxon>Vertebrata</taxon>
        <taxon>Euteleostomi</taxon>
        <taxon>Archelosauria</taxon>
        <taxon>Archosauria</taxon>
        <taxon>Dinosauria</taxon>
        <taxon>Saurischia</taxon>
        <taxon>Theropoda</taxon>
        <taxon>Coelurosauria</taxon>
        <taxon>Aves</taxon>
        <taxon>Neognathae</taxon>
        <taxon>Galloanserae</taxon>
        <taxon>Galliformes</taxon>
        <taxon>Phasianidae</taxon>
        <taxon>Phasianinae</taxon>
        <taxon>Phasianus</taxon>
    </lineage>
</organism>
<evidence type="ECO:0000256" key="1">
    <source>
        <dbReference type="ARBA" id="ARBA00004141"/>
    </source>
</evidence>
<dbReference type="AlphaFoldDB" id="A0A669QSC1"/>
<keyword evidence="15" id="KW-1185">Reference proteome</keyword>
<keyword evidence="2 10" id="KW-0812">Transmembrane</keyword>
<dbReference type="SUPFAM" id="SSF81321">
    <property type="entry name" value="Family A G protein-coupled receptor-like"/>
    <property type="match status" value="1"/>
</dbReference>
<reference evidence="14" key="2">
    <citation type="submission" date="2025-09" db="UniProtKB">
        <authorList>
            <consortium name="Ensembl"/>
        </authorList>
    </citation>
    <scope>IDENTIFICATION</scope>
</reference>
<reference evidence="14" key="1">
    <citation type="submission" date="2025-08" db="UniProtKB">
        <authorList>
            <consortium name="Ensembl"/>
        </authorList>
    </citation>
    <scope>IDENTIFICATION</scope>
</reference>
<keyword evidence="5 12" id="KW-0472">Membrane</keyword>
<dbReference type="InterPro" id="IPR017452">
    <property type="entry name" value="GPCR_Rhodpsn_7TM"/>
</dbReference>
<feature type="transmembrane region" description="Helical" evidence="12">
    <location>
        <begin position="332"/>
        <end position="359"/>
    </location>
</feature>
<keyword evidence="8" id="KW-0325">Glycoprotein</keyword>
<keyword evidence="3 12" id="KW-1133">Transmembrane helix</keyword>
<keyword evidence="4 10" id="KW-0297">G-protein coupled receptor</keyword>
<dbReference type="GO" id="GO:0007200">
    <property type="term" value="P:phospholipase C-activating G protein-coupled receptor signaling pathway"/>
    <property type="evidence" value="ECO:0007669"/>
    <property type="project" value="TreeGrafter"/>
</dbReference>